<dbReference type="Proteomes" id="UP001409291">
    <property type="component" value="Unassembled WGS sequence"/>
</dbReference>
<organism evidence="1 2">
    <name type="scientific">Sphingobacterium kitahiroshimense</name>
    <dbReference type="NCBI Taxonomy" id="470446"/>
    <lineage>
        <taxon>Bacteria</taxon>
        <taxon>Pseudomonadati</taxon>
        <taxon>Bacteroidota</taxon>
        <taxon>Sphingobacteriia</taxon>
        <taxon>Sphingobacteriales</taxon>
        <taxon>Sphingobacteriaceae</taxon>
        <taxon>Sphingobacterium</taxon>
    </lineage>
</organism>
<comment type="caution">
    <text evidence="1">The sequence shown here is derived from an EMBL/GenBank/DDBJ whole genome shotgun (WGS) entry which is preliminary data.</text>
</comment>
<evidence type="ECO:0000313" key="1">
    <source>
        <dbReference type="EMBL" id="MEN5378846.1"/>
    </source>
</evidence>
<dbReference type="RefSeq" id="WP_132772682.1">
    <property type="nucleotide sequence ID" value="NZ_JAOQNK010000001.1"/>
</dbReference>
<proteinExistence type="predicted"/>
<protein>
    <submittedName>
        <fullName evidence="1">Uncharacterized protein</fullName>
    </submittedName>
</protein>
<keyword evidence="2" id="KW-1185">Reference proteome</keyword>
<evidence type="ECO:0000313" key="2">
    <source>
        <dbReference type="Proteomes" id="UP001409291"/>
    </source>
</evidence>
<dbReference type="EMBL" id="JBDJNQ010000008">
    <property type="protein sequence ID" value="MEN5378846.1"/>
    <property type="molecule type" value="Genomic_DNA"/>
</dbReference>
<gene>
    <name evidence="1" type="ORF">ABE541_16410</name>
</gene>
<sequence length="59" mass="6686">MNTSELQGTEFQDTFSKEKIDFCADTKASSPFSPFSCACFKKCCKKYKKGNRCGKCPKR</sequence>
<name>A0ABV0BVN3_9SPHI</name>
<accession>A0ABV0BVN3</accession>
<reference evidence="1 2" key="1">
    <citation type="submission" date="2024-04" db="EMBL/GenBank/DDBJ databases">
        <title>WGS of bacteria from Torrens River.</title>
        <authorList>
            <person name="Wyrsch E.R."/>
            <person name="Drigo B."/>
        </authorList>
    </citation>
    <scope>NUCLEOTIDE SEQUENCE [LARGE SCALE GENOMIC DNA]</scope>
    <source>
        <strain evidence="1 2">TWI391</strain>
    </source>
</reference>